<evidence type="ECO:0000313" key="4">
    <source>
        <dbReference type="EMBL" id="MBC5714303.1"/>
    </source>
</evidence>
<reference evidence="4" key="1">
    <citation type="submission" date="2020-08" db="EMBL/GenBank/DDBJ databases">
        <title>Genome public.</title>
        <authorList>
            <person name="Liu C."/>
            <person name="Sun Q."/>
        </authorList>
    </citation>
    <scope>NUCLEOTIDE SEQUENCE</scope>
    <source>
        <strain evidence="4">BX1005</strain>
    </source>
</reference>
<dbReference type="GO" id="GO:0005886">
    <property type="term" value="C:plasma membrane"/>
    <property type="evidence" value="ECO:0007669"/>
    <property type="project" value="InterPro"/>
</dbReference>
<keyword evidence="2" id="KW-0472">Membrane</keyword>
<accession>A0A923LP45</accession>
<dbReference type="Gene3D" id="3.40.50.2300">
    <property type="match status" value="2"/>
</dbReference>
<dbReference type="CDD" id="cd19963">
    <property type="entry name" value="PBP1_BMP-like"/>
    <property type="match status" value="1"/>
</dbReference>
<keyword evidence="2" id="KW-1133">Transmembrane helix</keyword>
<dbReference type="InterPro" id="IPR003760">
    <property type="entry name" value="PnrA-like"/>
</dbReference>
<dbReference type="EMBL" id="JACOPH010000006">
    <property type="protein sequence ID" value="MBC5714303.1"/>
    <property type="molecule type" value="Genomic_DNA"/>
</dbReference>
<dbReference type="RefSeq" id="WP_186867030.1">
    <property type="nucleotide sequence ID" value="NZ_JACOPH010000006.1"/>
</dbReference>
<evidence type="ECO:0000259" key="3">
    <source>
        <dbReference type="Pfam" id="PF02608"/>
    </source>
</evidence>
<protein>
    <submittedName>
        <fullName evidence="4">BMP family ABC transporter substrate-binding protein</fullName>
    </submittedName>
</protein>
<dbReference type="PANTHER" id="PTHR43208">
    <property type="entry name" value="ABC TRANSPORTER SUBSTRATE-BINDING PROTEIN"/>
    <property type="match status" value="1"/>
</dbReference>
<proteinExistence type="predicted"/>
<feature type="domain" description="ABC transporter substrate-binding protein PnrA-like" evidence="3">
    <location>
        <begin position="39"/>
        <end position="304"/>
    </location>
</feature>
<organism evidence="4 5">
    <name type="scientific">Roseburia zhanii</name>
    <dbReference type="NCBI Taxonomy" id="2763064"/>
    <lineage>
        <taxon>Bacteria</taxon>
        <taxon>Bacillati</taxon>
        <taxon>Bacillota</taxon>
        <taxon>Clostridia</taxon>
        <taxon>Lachnospirales</taxon>
        <taxon>Lachnospiraceae</taxon>
        <taxon>Roseburia</taxon>
    </lineage>
</organism>
<gene>
    <name evidence="4" type="ORF">H8S17_08780</name>
</gene>
<evidence type="ECO:0000313" key="5">
    <source>
        <dbReference type="Proteomes" id="UP000606720"/>
    </source>
</evidence>
<dbReference type="Pfam" id="PF02608">
    <property type="entry name" value="Bmp"/>
    <property type="match status" value="1"/>
</dbReference>
<feature type="transmembrane region" description="Helical" evidence="2">
    <location>
        <begin position="7"/>
        <end position="26"/>
    </location>
</feature>
<name>A0A923LP45_9FIRM</name>
<dbReference type="Proteomes" id="UP000606720">
    <property type="component" value="Unassembled WGS sequence"/>
</dbReference>
<keyword evidence="5" id="KW-1185">Reference proteome</keyword>
<evidence type="ECO:0000256" key="2">
    <source>
        <dbReference type="SAM" id="Phobius"/>
    </source>
</evidence>
<sequence length="406" mass="45392">MKRDRIRLYMLAAMTAVIMILLTYGIHKITDGRVADRTVKAGFVYVGDISTGYTGNFVKAQKEVEQKYGSQIETVTKFNVPEDFVGDALDELLTEGCQLIFTNSYGYGDTVKEYAGRYPDVEFCQAACNNANVSPVYENYHTFMGTIYQGRYISGVIAGMKLKELIGNGVITKEQAKVGYVGAYENPEVVSGYTAFIIGIRSIVPEAVMTVQYTNIWEDYYLEKVCAEQLIDEGCVVISQHSDTIGPAVACEETDSSRPVYYVSYNDSMADIAPTTYLTGTKINWEPYIEQAVAAVLKKKNIEDCINGNIHGNDVSAGFEQDWIQMLALNEFTAAEGSRECIDTLVQKFKRKQLQVFCGEYTGTDINDPSDKIDLRKGYQENEKSSAPSFHYILDDVITIRQGEYQ</sequence>
<keyword evidence="2" id="KW-0812">Transmembrane</keyword>
<dbReference type="PANTHER" id="PTHR43208:SF1">
    <property type="entry name" value="ABC TRANSPORTER SUBSTRATE-BINDING PROTEIN"/>
    <property type="match status" value="1"/>
</dbReference>
<keyword evidence="1" id="KW-0732">Signal</keyword>
<dbReference type="AlphaFoldDB" id="A0A923LP45"/>
<comment type="caution">
    <text evidence="4">The sequence shown here is derived from an EMBL/GenBank/DDBJ whole genome shotgun (WGS) entry which is preliminary data.</text>
</comment>
<evidence type="ECO:0000256" key="1">
    <source>
        <dbReference type="ARBA" id="ARBA00022729"/>
    </source>
</evidence>
<dbReference type="InterPro" id="IPR052910">
    <property type="entry name" value="ABC-Purine-Binding"/>
</dbReference>